<protein>
    <submittedName>
        <fullName evidence="2">Uncharacterized protein</fullName>
    </submittedName>
</protein>
<gene>
    <name evidence="2" type="ORF">M408DRAFT_328985</name>
</gene>
<dbReference type="STRING" id="933852.A0A0C2XIL2"/>
<name>A0A0C2XIL2_SERVB</name>
<evidence type="ECO:0000313" key="3">
    <source>
        <dbReference type="Proteomes" id="UP000054097"/>
    </source>
</evidence>
<dbReference type="AlphaFoldDB" id="A0A0C2XIL2"/>
<reference evidence="2 3" key="1">
    <citation type="submission" date="2014-04" db="EMBL/GenBank/DDBJ databases">
        <authorList>
            <consortium name="DOE Joint Genome Institute"/>
            <person name="Kuo A."/>
            <person name="Zuccaro A."/>
            <person name="Kohler A."/>
            <person name="Nagy L.G."/>
            <person name="Floudas D."/>
            <person name="Copeland A."/>
            <person name="Barry K.W."/>
            <person name="Cichocki N."/>
            <person name="Veneault-Fourrey C."/>
            <person name="LaButti K."/>
            <person name="Lindquist E.A."/>
            <person name="Lipzen A."/>
            <person name="Lundell T."/>
            <person name="Morin E."/>
            <person name="Murat C."/>
            <person name="Sun H."/>
            <person name="Tunlid A."/>
            <person name="Henrissat B."/>
            <person name="Grigoriev I.V."/>
            <person name="Hibbett D.S."/>
            <person name="Martin F."/>
            <person name="Nordberg H.P."/>
            <person name="Cantor M.N."/>
            <person name="Hua S.X."/>
        </authorList>
    </citation>
    <scope>NUCLEOTIDE SEQUENCE [LARGE SCALE GENOMIC DNA]</scope>
    <source>
        <strain evidence="2 3">MAFF 305830</strain>
    </source>
</reference>
<proteinExistence type="predicted"/>
<dbReference type="OrthoDB" id="5239630at2759"/>
<reference evidence="3" key="2">
    <citation type="submission" date="2015-01" db="EMBL/GenBank/DDBJ databases">
        <title>Evolutionary Origins and Diversification of the Mycorrhizal Mutualists.</title>
        <authorList>
            <consortium name="DOE Joint Genome Institute"/>
            <consortium name="Mycorrhizal Genomics Consortium"/>
            <person name="Kohler A."/>
            <person name="Kuo A."/>
            <person name="Nagy L.G."/>
            <person name="Floudas D."/>
            <person name="Copeland A."/>
            <person name="Barry K.W."/>
            <person name="Cichocki N."/>
            <person name="Veneault-Fourrey C."/>
            <person name="LaButti K."/>
            <person name="Lindquist E.A."/>
            <person name="Lipzen A."/>
            <person name="Lundell T."/>
            <person name="Morin E."/>
            <person name="Murat C."/>
            <person name="Riley R."/>
            <person name="Ohm R."/>
            <person name="Sun H."/>
            <person name="Tunlid A."/>
            <person name="Henrissat B."/>
            <person name="Grigoriev I.V."/>
            <person name="Hibbett D.S."/>
            <person name="Martin F."/>
        </authorList>
    </citation>
    <scope>NUCLEOTIDE SEQUENCE [LARGE SCALE GENOMIC DNA]</scope>
    <source>
        <strain evidence="3">MAFF 305830</strain>
    </source>
</reference>
<accession>A0A0C2XIL2</accession>
<keyword evidence="3" id="KW-1185">Reference proteome</keyword>
<organism evidence="2 3">
    <name type="scientific">Serendipita vermifera MAFF 305830</name>
    <dbReference type="NCBI Taxonomy" id="933852"/>
    <lineage>
        <taxon>Eukaryota</taxon>
        <taxon>Fungi</taxon>
        <taxon>Dikarya</taxon>
        <taxon>Basidiomycota</taxon>
        <taxon>Agaricomycotina</taxon>
        <taxon>Agaricomycetes</taxon>
        <taxon>Sebacinales</taxon>
        <taxon>Serendipitaceae</taxon>
        <taxon>Serendipita</taxon>
    </lineage>
</organism>
<evidence type="ECO:0000313" key="2">
    <source>
        <dbReference type="EMBL" id="KIM28922.1"/>
    </source>
</evidence>
<dbReference type="Proteomes" id="UP000054097">
    <property type="component" value="Unassembled WGS sequence"/>
</dbReference>
<dbReference type="Pfam" id="PF09495">
    <property type="entry name" value="DUF2462"/>
    <property type="match status" value="1"/>
</dbReference>
<sequence>MAQGSSKLAKSAPKRVTKQASNPKKGQRTIPPKKRALVAQAAKKKELSAKLTRSIEKQTAAVASSGKLTIMKNVAMES</sequence>
<dbReference type="HOGENOM" id="CLU_157438_1_0_1"/>
<dbReference type="InterPro" id="IPR019034">
    <property type="entry name" value="UPF0390"/>
</dbReference>
<evidence type="ECO:0000256" key="1">
    <source>
        <dbReference type="SAM" id="MobiDB-lite"/>
    </source>
</evidence>
<feature type="region of interest" description="Disordered" evidence="1">
    <location>
        <begin position="1"/>
        <end position="41"/>
    </location>
</feature>
<feature type="compositionally biased region" description="Basic residues" evidence="1">
    <location>
        <begin position="25"/>
        <end position="36"/>
    </location>
</feature>
<dbReference type="EMBL" id="KN824290">
    <property type="protein sequence ID" value="KIM28922.1"/>
    <property type="molecule type" value="Genomic_DNA"/>
</dbReference>